<evidence type="ECO:0000256" key="2">
    <source>
        <dbReference type="ARBA" id="ARBA00022723"/>
    </source>
</evidence>
<organism evidence="7 8">
    <name type="scientific">Dethiosulfovibrio marinus</name>
    <dbReference type="NCBI Taxonomy" id="133532"/>
    <lineage>
        <taxon>Bacteria</taxon>
        <taxon>Thermotogati</taxon>
        <taxon>Synergistota</taxon>
        <taxon>Synergistia</taxon>
        <taxon>Synergistales</taxon>
        <taxon>Dethiosulfovibrionaceae</taxon>
        <taxon>Dethiosulfovibrio</taxon>
    </lineage>
</organism>
<evidence type="ECO:0000313" key="8">
    <source>
        <dbReference type="Proteomes" id="UP001200430"/>
    </source>
</evidence>
<dbReference type="InterPro" id="IPR009016">
    <property type="entry name" value="Fe_hydrogenase"/>
</dbReference>
<name>A0ABS9EME4_9BACT</name>
<dbReference type="Pfam" id="PF02906">
    <property type="entry name" value="Fe_hyd_lg_C"/>
    <property type="match status" value="1"/>
</dbReference>
<dbReference type="InterPro" id="IPR017896">
    <property type="entry name" value="4Fe4S_Fe-S-bd"/>
</dbReference>
<evidence type="ECO:0000256" key="3">
    <source>
        <dbReference type="ARBA" id="ARBA00023004"/>
    </source>
</evidence>
<keyword evidence="4" id="KW-0411">Iron-sulfur</keyword>
<evidence type="ECO:0000256" key="4">
    <source>
        <dbReference type="ARBA" id="ARBA00023014"/>
    </source>
</evidence>
<dbReference type="InterPro" id="IPR017900">
    <property type="entry name" value="4Fe4S_Fe_S_CS"/>
</dbReference>
<dbReference type="PANTHER" id="PTHR11615">
    <property type="entry name" value="NITRATE, FORMATE, IRON DEHYDROGENASE"/>
    <property type="match status" value="1"/>
</dbReference>
<dbReference type="Proteomes" id="UP001200430">
    <property type="component" value="Unassembled WGS sequence"/>
</dbReference>
<feature type="domain" description="4Fe-4S" evidence="6">
    <location>
        <begin position="361"/>
        <end position="423"/>
    </location>
</feature>
<dbReference type="SUPFAM" id="SSF55785">
    <property type="entry name" value="PYP-like sensor domain (PAS domain)"/>
    <property type="match status" value="1"/>
</dbReference>
<keyword evidence="8" id="KW-1185">Reference proteome</keyword>
<dbReference type="Gene3D" id="3.30.450.20">
    <property type="entry name" value="PAS domain"/>
    <property type="match status" value="1"/>
</dbReference>
<gene>
    <name evidence="7" type="ORF">L2W38_05870</name>
</gene>
<evidence type="ECO:0000256" key="1">
    <source>
        <dbReference type="ARBA" id="ARBA00022485"/>
    </source>
</evidence>
<feature type="domain" description="4Fe-4S ferredoxin-type" evidence="5">
    <location>
        <begin position="11"/>
        <end position="39"/>
    </location>
</feature>
<dbReference type="Pfam" id="PF04060">
    <property type="entry name" value="FeS"/>
    <property type="match status" value="1"/>
</dbReference>
<dbReference type="InterPro" id="IPR035965">
    <property type="entry name" value="PAS-like_dom_sf"/>
</dbReference>
<dbReference type="InterPro" id="IPR007202">
    <property type="entry name" value="4Fe-4S_dom"/>
</dbReference>
<dbReference type="Gene3D" id="3.30.70.20">
    <property type="match status" value="1"/>
</dbReference>
<sequence length="586" mass="64146">MTPVAADPKTFPIYTVKNDCQDCYKCVRACPVKAIKIENGHAQEISDHCVLCGRCVEICPVGAKRIRDDRPEAERLLRSGKPVYVSIAPSWVGEFPDVSPGKMIRALKALGFAEIGETALGAQEVTASLAEFLRDAGPGLYLSTACPSAVEYVRRYLPHLTKCLTPVLSPLLAHCKLIRQAAGPDAPIVFFGPCIAKKVEADGHGDILACSLTFKDLRSWLEEKGIDLDRIEDGPEEFFPIKADEGTHYPIEGGMIETIKASGEFPDVRFLTISGMNSLQRALDKVDPRGFSVPVFMECLACPGGCINGPGSQKSHSSLSRWMNVKDFAGPLEKAPTRMVSVPVDEPYLPQGSDEGNVTEEQIKLALRMIGKTSEEDELNCGGCGYDTCRAMAKALVLGRAEVTMCVSYMRKKAQKKANALLRSMPSGVVIVDHDLSIVECNERFANLMGPETESLYDLSDGLKGARLARIAPAFAHLVEGVLDTDEDVHYDHFRAGEKLFEITVFSIEPHLTVGAVILDVTRREIRRDQIAHRANEVIRKNLATVQEIACRLGEHMADTEILLRDIAEGYGSESDPDPKSRGRTS</sequence>
<dbReference type="PROSITE" id="PS51379">
    <property type="entry name" value="4FE4S_FER_2"/>
    <property type="match status" value="2"/>
</dbReference>
<evidence type="ECO:0000259" key="5">
    <source>
        <dbReference type="PROSITE" id="PS51379"/>
    </source>
</evidence>
<dbReference type="SUPFAM" id="SSF54862">
    <property type="entry name" value="4Fe-4S ferredoxins"/>
    <property type="match status" value="1"/>
</dbReference>
<keyword evidence="3" id="KW-0408">Iron</keyword>
<dbReference type="SUPFAM" id="SSF53920">
    <property type="entry name" value="Fe-only hydrogenase"/>
    <property type="match status" value="1"/>
</dbReference>
<dbReference type="Gene3D" id="1.10.15.40">
    <property type="entry name" value="Electron transport complex subunit B, putative Fe-S cluster"/>
    <property type="match status" value="1"/>
</dbReference>
<accession>A0ABS9EME4</accession>
<evidence type="ECO:0000259" key="6">
    <source>
        <dbReference type="PROSITE" id="PS51656"/>
    </source>
</evidence>
<dbReference type="InterPro" id="IPR000014">
    <property type="entry name" value="PAS"/>
</dbReference>
<dbReference type="EMBL" id="JAKGUD010000004">
    <property type="protein sequence ID" value="MCF4142335.1"/>
    <property type="molecule type" value="Genomic_DNA"/>
</dbReference>
<dbReference type="Pfam" id="PF12838">
    <property type="entry name" value="Fer4_7"/>
    <property type="match status" value="1"/>
</dbReference>
<keyword evidence="1" id="KW-0004">4Fe-4S</keyword>
<comment type="caution">
    <text evidence="7">The sequence shown here is derived from an EMBL/GenBank/DDBJ whole genome shotgun (WGS) entry which is preliminary data.</text>
</comment>
<evidence type="ECO:0000313" key="7">
    <source>
        <dbReference type="EMBL" id="MCF4142335.1"/>
    </source>
</evidence>
<dbReference type="RefSeq" id="WP_005659983.1">
    <property type="nucleotide sequence ID" value="NZ_JAKGUD010000004.1"/>
</dbReference>
<dbReference type="InterPro" id="IPR050340">
    <property type="entry name" value="Cytosolic_Fe-S_CAF"/>
</dbReference>
<reference evidence="7 8" key="1">
    <citation type="submission" date="2022-01" db="EMBL/GenBank/DDBJ databases">
        <title>Dethiosulfovibrio faecalis sp. nov., a novel proteolytic, non-sulfur-reducing bacterium isolated from a marine aquaculture solid waste bioreactor.</title>
        <authorList>
            <person name="Grabowski S."/>
            <person name="Apolinario E."/>
            <person name="Schneider N."/>
            <person name="Marshall C.W."/>
            <person name="Sowers K.R."/>
        </authorList>
    </citation>
    <scope>NUCLEOTIDE SEQUENCE [LARGE SCALE GENOMIC DNA]</scope>
    <source>
        <strain evidence="7 8">DSM 12537</strain>
    </source>
</reference>
<dbReference type="InterPro" id="IPR004108">
    <property type="entry name" value="Fe_hydrogenase_lsu_C"/>
</dbReference>
<dbReference type="PROSITE" id="PS00198">
    <property type="entry name" value="4FE4S_FER_1"/>
    <property type="match status" value="1"/>
</dbReference>
<keyword evidence="2" id="KW-0479">Metal-binding</keyword>
<protein>
    <submittedName>
        <fullName evidence="7">4Fe-4S binding protein</fullName>
    </submittedName>
</protein>
<dbReference type="PROSITE" id="PS51656">
    <property type="entry name" value="4FE4S"/>
    <property type="match status" value="1"/>
</dbReference>
<feature type="domain" description="4Fe-4S ferredoxin-type" evidence="5">
    <location>
        <begin position="40"/>
        <end position="69"/>
    </location>
</feature>
<dbReference type="Pfam" id="PF13188">
    <property type="entry name" value="PAS_8"/>
    <property type="match status" value="1"/>
</dbReference>
<dbReference type="Gene3D" id="3.40.950.10">
    <property type="entry name" value="Fe-only Hydrogenase (Larger Subunit), Chain L, domain 3"/>
    <property type="match status" value="1"/>
</dbReference>
<proteinExistence type="predicted"/>